<dbReference type="EMBL" id="MU006561">
    <property type="protein sequence ID" value="KAF2752060.1"/>
    <property type="molecule type" value="Genomic_DNA"/>
</dbReference>
<protein>
    <submittedName>
        <fullName evidence="2">Uncharacterized protein</fullName>
    </submittedName>
</protein>
<proteinExistence type="predicted"/>
<organism evidence="2 3">
    <name type="scientific">Sporormia fimetaria CBS 119925</name>
    <dbReference type="NCBI Taxonomy" id="1340428"/>
    <lineage>
        <taxon>Eukaryota</taxon>
        <taxon>Fungi</taxon>
        <taxon>Dikarya</taxon>
        <taxon>Ascomycota</taxon>
        <taxon>Pezizomycotina</taxon>
        <taxon>Dothideomycetes</taxon>
        <taxon>Pleosporomycetidae</taxon>
        <taxon>Pleosporales</taxon>
        <taxon>Sporormiaceae</taxon>
        <taxon>Sporormia</taxon>
    </lineage>
</organism>
<feature type="signal peptide" evidence="1">
    <location>
        <begin position="1"/>
        <end position="22"/>
    </location>
</feature>
<dbReference type="Proteomes" id="UP000799440">
    <property type="component" value="Unassembled WGS sequence"/>
</dbReference>
<gene>
    <name evidence="2" type="ORF">M011DRAFT_15052</name>
</gene>
<evidence type="ECO:0000313" key="3">
    <source>
        <dbReference type="Proteomes" id="UP000799440"/>
    </source>
</evidence>
<reference evidence="2" key="1">
    <citation type="journal article" date="2020" name="Stud. Mycol.">
        <title>101 Dothideomycetes genomes: a test case for predicting lifestyles and emergence of pathogens.</title>
        <authorList>
            <person name="Haridas S."/>
            <person name="Albert R."/>
            <person name="Binder M."/>
            <person name="Bloem J."/>
            <person name="Labutti K."/>
            <person name="Salamov A."/>
            <person name="Andreopoulos B."/>
            <person name="Baker S."/>
            <person name="Barry K."/>
            <person name="Bills G."/>
            <person name="Bluhm B."/>
            <person name="Cannon C."/>
            <person name="Castanera R."/>
            <person name="Culley D."/>
            <person name="Daum C."/>
            <person name="Ezra D."/>
            <person name="Gonzalez J."/>
            <person name="Henrissat B."/>
            <person name="Kuo A."/>
            <person name="Liang C."/>
            <person name="Lipzen A."/>
            <person name="Lutzoni F."/>
            <person name="Magnuson J."/>
            <person name="Mondo S."/>
            <person name="Nolan M."/>
            <person name="Ohm R."/>
            <person name="Pangilinan J."/>
            <person name="Park H.-J."/>
            <person name="Ramirez L."/>
            <person name="Alfaro M."/>
            <person name="Sun H."/>
            <person name="Tritt A."/>
            <person name="Yoshinaga Y."/>
            <person name="Zwiers L.-H."/>
            <person name="Turgeon B."/>
            <person name="Goodwin S."/>
            <person name="Spatafora J."/>
            <person name="Crous P."/>
            <person name="Grigoriev I."/>
        </authorList>
    </citation>
    <scope>NUCLEOTIDE SEQUENCE</scope>
    <source>
        <strain evidence="2">CBS 119925</strain>
    </source>
</reference>
<accession>A0A6A6VR46</accession>
<keyword evidence="1" id="KW-0732">Signal</keyword>
<name>A0A6A6VR46_9PLEO</name>
<evidence type="ECO:0000313" key="2">
    <source>
        <dbReference type="EMBL" id="KAF2752060.1"/>
    </source>
</evidence>
<evidence type="ECO:0000256" key="1">
    <source>
        <dbReference type="SAM" id="SignalP"/>
    </source>
</evidence>
<sequence length="97" mass="10980">MVTKRECSWGRLRICLLRRSVAMLVYRIGCGVQGLRIDCGIVARYCIVPVEIHCVVLHCCCLNVHVGIERTSRTKLVGLLLCSLIIVFQEPVNLIRE</sequence>
<keyword evidence="3" id="KW-1185">Reference proteome</keyword>
<dbReference type="AlphaFoldDB" id="A0A6A6VR46"/>
<feature type="chain" id="PRO_5025433214" evidence="1">
    <location>
        <begin position="23"/>
        <end position="97"/>
    </location>
</feature>